<feature type="transmembrane region" description="Helical" evidence="9">
    <location>
        <begin position="246"/>
        <end position="266"/>
    </location>
</feature>
<dbReference type="KEGG" id="ifn:GM661_16645"/>
<dbReference type="InterPro" id="IPR004713">
    <property type="entry name" value="CaH_exchang"/>
</dbReference>
<keyword evidence="6 9" id="KW-1133">Transmembrane helix</keyword>
<dbReference type="AlphaFoldDB" id="A0A8A7KKU0"/>
<keyword evidence="12" id="KW-1185">Reference proteome</keyword>
<comment type="subcellular location">
    <subcellularLocation>
        <location evidence="1">Endomembrane system</location>
        <topology evidence="1">Multi-pass membrane protein</topology>
    </subcellularLocation>
</comment>
<protein>
    <recommendedName>
        <fullName evidence="9">Ca(2+)/H(+) antiporter</fullName>
    </recommendedName>
</protein>
<evidence type="ECO:0000256" key="6">
    <source>
        <dbReference type="ARBA" id="ARBA00022989"/>
    </source>
</evidence>
<feature type="transmembrane region" description="Helical" evidence="9">
    <location>
        <begin position="309"/>
        <end position="330"/>
    </location>
</feature>
<dbReference type="InterPro" id="IPR044880">
    <property type="entry name" value="NCX_ion-bd_dom_sf"/>
</dbReference>
<feature type="domain" description="Sodium/calcium exchanger membrane region" evidence="10">
    <location>
        <begin position="213"/>
        <end position="355"/>
    </location>
</feature>
<dbReference type="GO" id="GO:0015369">
    <property type="term" value="F:calcium:proton antiporter activity"/>
    <property type="evidence" value="ECO:0007669"/>
    <property type="project" value="UniProtKB-UniRule"/>
</dbReference>
<dbReference type="InterPro" id="IPR004837">
    <property type="entry name" value="NaCa_Exmemb"/>
</dbReference>
<comment type="similarity">
    <text evidence="9">Belongs to the Ca(2+):cation antiporter (CaCA) (TC 2.A.19) family.</text>
</comment>
<keyword evidence="2 9" id="KW-0813">Transport</keyword>
<evidence type="ECO:0000313" key="11">
    <source>
        <dbReference type="EMBL" id="QTL99457.1"/>
    </source>
</evidence>
<keyword evidence="7 9" id="KW-0406">Ion transport</keyword>
<keyword evidence="4 9" id="KW-0812">Transmembrane</keyword>
<evidence type="ECO:0000256" key="7">
    <source>
        <dbReference type="ARBA" id="ARBA00023065"/>
    </source>
</evidence>
<dbReference type="Gene3D" id="1.20.1420.30">
    <property type="entry name" value="NCX, central ion-binding region"/>
    <property type="match status" value="1"/>
</dbReference>
<proteinExistence type="inferred from homology"/>
<dbReference type="GO" id="GO:0012505">
    <property type="term" value="C:endomembrane system"/>
    <property type="evidence" value="ECO:0007669"/>
    <property type="project" value="UniProtKB-SubCell"/>
</dbReference>
<keyword evidence="3 9" id="KW-0109">Calcium transport</keyword>
<gene>
    <name evidence="11" type="primary">cax</name>
    <name evidence="11" type="ORF">GM661_16645</name>
</gene>
<evidence type="ECO:0000256" key="3">
    <source>
        <dbReference type="ARBA" id="ARBA00022568"/>
    </source>
</evidence>
<accession>A0A8A7KKU0</accession>
<evidence type="ECO:0000256" key="1">
    <source>
        <dbReference type="ARBA" id="ARBA00004127"/>
    </source>
</evidence>
<reference evidence="11" key="1">
    <citation type="submission" date="2019-12" db="EMBL/GenBank/DDBJ databases">
        <authorList>
            <person name="zhang j."/>
            <person name="sun C.M."/>
        </authorList>
    </citation>
    <scope>NUCLEOTIDE SEQUENCE</scope>
    <source>
        <strain evidence="11">NS-1</strain>
    </source>
</reference>
<organism evidence="11 12">
    <name type="scientific">Iocasia fonsfrigidae</name>
    <dbReference type="NCBI Taxonomy" id="2682810"/>
    <lineage>
        <taxon>Bacteria</taxon>
        <taxon>Bacillati</taxon>
        <taxon>Bacillota</taxon>
        <taxon>Clostridia</taxon>
        <taxon>Halanaerobiales</taxon>
        <taxon>Halanaerobiaceae</taxon>
        <taxon>Iocasia</taxon>
    </lineage>
</organism>
<evidence type="ECO:0000256" key="8">
    <source>
        <dbReference type="ARBA" id="ARBA00023136"/>
    </source>
</evidence>
<keyword evidence="9" id="KW-0050">Antiport</keyword>
<sequence>MVKKMRYLLIFVPISLGFSYFRDGSIWSFITSALAIIPLAALMASITDRLRNILGSSWGGIINVTFGNATELIISIFAIYDGLLNVVKANITGSIIMNLLLVLGMSFLLGGLRYQRQKFDKLLAITNSAMLMLAVIGMLIPAIFYFGSSNIKTLVLGKLSMGVGFVLFVTYLASLYFTLIFHEKEKKVFHVSKGSGGDSARKKEGKGKLWYNVLYLLLTTIFIAIEASILVGSIEIIQEGFNISPVFIGVIILPIISNVAENVTAINMARADKIDLSITIAIGSSIQVSLFIVPLLIFFSHLIGRPMNVLFNLLEISSIGLSVLAINVVYLQGKSNWFEGLQLIAAYLIIAIAFYFA</sequence>
<dbReference type="EMBL" id="CP046640">
    <property type="protein sequence ID" value="QTL99457.1"/>
    <property type="molecule type" value="Genomic_DNA"/>
</dbReference>
<dbReference type="GO" id="GO:0006874">
    <property type="term" value="P:intracellular calcium ion homeostasis"/>
    <property type="evidence" value="ECO:0007669"/>
    <property type="project" value="TreeGrafter"/>
</dbReference>
<dbReference type="PANTHER" id="PTHR31503">
    <property type="entry name" value="VACUOLAR CALCIUM ION TRANSPORTER"/>
    <property type="match status" value="1"/>
</dbReference>
<evidence type="ECO:0000259" key="10">
    <source>
        <dbReference type="Pfam" id="PF01699"/>
    </source>
</evidence>
<dbReference type="InterPro" id="IPR004798">
    <property type="entry name" value="CAX-like"/>
</dbReference>
<feature type="transmembrane region" description="Helical" evidence="9">
    <location>
        <begin position="278"/>
        <end position="303"/>
    </location>
</feature>
<feature type="transmembrane region" description="Helical" evidence="9">
    <location>
        <begin position="91"/>
        <end position="110"/>
    </location>
</feature>
<dbReference type="NCBIfam" id="TIGR00378">
    <property type="entry name" value="cax"/>
    <property type="match status" value="1"/>
</dbReference>
<name>A0A8A7KKU0_9FIRM</name>
<feature type="transmembrane region" description="Helical" evidence="9">
    <location>
        <begin position="159"/>
        <end position="181"/>
    </location>
</feature>
<feature type="transmembrane region" description="Helical" evidence="9">
    <location>
        <begin position="27"/>
        <end position="46"/>
    </location>
</feature>
<keyword evidence="5 9" id="KW-0106">Calcium</keyword>
<dbReference type="PANTHER" id="PTHR31503:SF22">
    <property type="entry name" value="VACUOLAR CALCIUM ION TRANSPORTER"/>
    <property type="match status" value="1"/>
</dbReference>
<feature type="transmembrane region" description="Helical" evidence="9">
    <location>
        <begin position="337"/>
        <end position="356"/>
    </location>
</feature>
<comment type="caution">
    <text evidence="9">Lacks conserved residue(s) required for the propagation of feature annotation.</text>
</comment>
<feature type="transmembrane region" description="Helical" evidence="9">
    <location>
        <begin position="209"/>
        <end position="234"/>
    </location>
</feature>
<dbReference type="Pfam" id="PF01699">
    <property type="entry name" value="Na_Ca_ex"/>
    <property type="match status" value="2"/>
</dbReference>
<feature type="domain" description="Sodium/calcium exchanger membrane region" evidence="10">
    <location>
        <begin position="25"/>
        <end position="179"/>
    </location>
</feature>
<evidence type="ECO:0000313" key="12">
    <source>
        <dbReference type="Proteomes" id="UP000665020"/>
    </source>
</evidence>
<evidence type="ECO:0000256" key="9">
    <source>
        <dbReference type="RuleBase" id="RU365028"/>
    </source>
</evidence>
<feature type="transmembrane region" description="Helical" evidence="9">
    <location>
        <begin position="122"/>
        <end position="147"/>
    </location>
</feature>
<dbReference type="Proteomes" id="UP000665020">
    <property type="component" value="Chromosome"/>
</dbReference>
<comment type="function">
    <text evidence="9">Ca(+)/H(+) antiporter that extrudes calcium in exchange for external protons.</text>
</comment>
<evidence type="ECO:0000256" key="4">
    <source>
        <dbReference type="ARBA" id="ARBA00022692"/>
    </source>
</evidence>
<keyword evidence="8 9" id="KW-0472">Membrane</keyword>
<dbReference type="RefSeq" id="WP_230867801.1">
    <property type="nucleotide sequence ID" value="NZ_CP046640.1"/>
</dbReference>
<feature type="transmembrane region" description="Helical" evidence="9">
    <location>
        <begin position="58"/>
        <end position="79"/>
    </location>
</feature>
<dbReference type="GO" id="GO:0016020">
    <property type="term" value="C:membrane"/>
    <property type="evidence" value="ECO:0007669"/>
    <property type="project" value="InterPro"/>
</dbReference>
<evidence type="ECO:0000256" key="2">
    <source>
        <dbReference type="ARBA" id="ARBA00022448"/>
    </source>
</evidence>
<evidence type="ECO:0000256" key="5">
    <source>
        <dbReference type="ARBA" id="ARBA00022837"/>
    </source>
</evidence>